<evidence type="ECO:0000313" key="2">
    <source>
        <dbReference type="Proteomes" id="UP000184322"/>
    </source>
</evidence>
<dbReference type="EMBL" id="CP017813">
    <property type="protein sequence ID" value="APJ38666.1"/>
    <property type="molecule type" value="Genomic_DNA"/>
</dbReference>
<organism evidence="1 2">
    <name type="scientific">Mycoplasmopsis pullorum</name>
    <dbReference type="NCBI Taxonomy" id="48003"/>
    <lineage>
        <taxon>Bacteria</taxon>
        <taxon>Bacillati</taxon>
        <taxon>Mycoplasmatota</taxon>
        <taxon>Mycoplasmoidales</taxon>
        <taxon>Metamycoplasmataceae</taxon>
        <taxon>Mycoplasmopsis</taxon>
    </lineage>
</organism>
<dbReference type="SUPFAM" id="SSF51182">
    <property type="entry name" value="RmlC-like cupins"/>
    <property type="match status" value="1"/>
</dbReference>
<dbReference type="Gene3D" id="2.60.120.10">
    <property type="entry name" value="Jelly Rolls"/>
    <property type="match status" value="1"/>
</dbReference>
<proteinExistence type="predicted"/>
<keyword evidence="2" id="KW-1185">Reference proteome</keyword>
<protein>
    <recommendedName>
        <fullName evidence="3">Mannose-6-phosphate isomerase</fullName>
    </recommendedName>
</protein>
<dbReference type="STRING" id="48003.BLA55_03330"/>
<dbReference type="Proteomes" id="UP000184322">
    <property type="component" value="Chromosome"/>
</dbReference>
<evidence type="ECO:0000313" key="1">
    <source>
        <dbReference type="EMBL" id="APJ38666.1"/>
    </source>
</evidence>
<dbReference type="AlphaFoldDB" id="A0A1L4FST3"/>
<accession>A0A1L4FST3</accession>
<name>A0A1L4FST3_9BACT</name>
<sequence>MKKIIPFKVEKIWGYELWLRSPLKGKETYYENGRKTKDGLLIKIIQADEPLSIQIHPSDGAAYDLDEREKGKAESWFVLDADWTSKIVHGMSFWYWDTFDELNREEEEMDFRIIKNMKKVKEYFNVRRVNKGEFIDIPAGRIHGLGFKGAANIRVIEAQTPSDLTYRIYDYDRVDSKTGKPRDLHFVDANFSYEYRKNLCLIDDETRPLEHGKFDGFENDFSQQFIISNHAPTDKAWRAGYVITQSDKDEYGYCLYEVKANEIFPEGSIYFIAPRYKKDFDVF</sequence>
<dbReference type="KEGG" id="mpul:BLA55_03330"/>
<reference evidence="2" key="1">
    <citation type="submission" date="2016-10" db="EMBL/GenBank/DDBJ databases">
        <authorList>
            <person name="Beylefeld A."/>
            <person name="Abolnik C."/>
        </authorList>
    </citation>
    <scope>NUCLEOTIDE SEQUENCE [LARGE SCALE GENOMIC DNA]</scope>
    <source>
        <strain evidence="2">B359_6</strain>
    </source>
</reference>
<dbReference type="OrthoDB" id="9808275at2"/>
<dbReference type="InterPro" id="IPR014710">
    <property type="entry name" value="RmlC-like_jellyroll"/>
</dbReference>
<dbReference type="RefSeq" id="WP_073372671.1">
    <property type="nucleotide sequence ID" value="NZ_CP017813.1"/>
</dbReference>
<dbReference type="CDD" id="cd07010">
    <property type="entry name" value="cupin_PMI_type_I_N_bac"/>
    <property type="match status" value="1"/>
</dbReference>
<evidence type="ECO:0008006" key="3">
    <source>
        <dbReference type="Google" id="ProtNLM"/>
    </source>
</evidence>
<dbReference type="InterPro" id="IPR011051">
    <property type="entry name" value="RmlC_Cupin_sf"/>
</dbReference>
<gene>
    <name evidence="1" type="ORF">BLA55_03330</name>
</gene>